<dbReference type="SMART" id="SM00363">
    <property type="entry name" value="S4"/>
    <property type="match status" value="1"/>
</dbReference>
<evidence type="ECO:0000256" key="7">
    <source>
        <dbReference type="HAMAP-Rule" id="MF_01306"/>
    </source>
</evidence>
<evidence type="ECO:0000256" key="5">
    <source>
        <dbReference type="ARBA" id="ARBA00023274"/>
    </source>
</evidence>
<dbReference type="Pfam" id="PF00163">
    <property type="entry name" value="Ribosomal_S4"/>
    <property type="match status" value="1"/>
</dbReference>
<evidence type="ECO:0000313" key="11">
    <source>
        <dbReference type="Proteomes" id="UP000051012"/>
    </source>
</evidence>
<proteinExistence type="inferred from homology"/>
<evidence type="ECO:0000256" key="6">
    <source>
        <dbReference type="ARBA" id="ARBA00035254"/>
    </source>
</evidence>
<keyword evidence="3 7" id="KW-0694">RNA-binding</keyword>
<dbReference type="AlphaFoldDB" id="A0A0S7YCF2"/>
<protein>
    <recommendedName>
        <fullName evidence="6 7">Small ribosomal subunit protein uS4</fullName>
    </recommendedName>
</protein>
<dbReference type="InterPro" id="IPR001912">
    <property type="entry name" value="Ribosomal_uS4_N"/>
</dbReference>
<evidence type="ECO:0000259" key="8">
    <source>
        <dbReference type="SMART" id="SM00363"/>
    </source>
</evidence>
<comment type="caution">
    <text evidence="10">The sequence shown here is derived from an EMBL/GenBank/DDBJ whole genome shotgun (WGS) entry which is preliminary data.</text>
</comment>
<keyword evidence="4 7" id="KW-0689">Ribosomal protein</keyword>
<comment type="function">
    <text evidence="7">With S5 and S12 plays an important role in translational accuracy.</text>
</comment>
<dbReference type="NCBIfam" id="NF003717">
    <property type="entry name" value="PRK05327.1"/>
    <property type="match status" value="1"/>
</dbReference>
<dbReference type="InterPro" id="IPR002942">
    <property type="entry name" value="S4_RNA-bd"/>
</dbReference>
<dbReference type="Proteomes" id="UP000051012">
    <property type="component" value="Unassembled WGS sequence"/>
</dbReference>
<dbReference type="PANTHER" id="PTHR11831">
    <property type="entry name" value="30S 40S RIBOSOMAL PROTEIN"/>
    <property type="match status" value="1"/>
</dbReference>
<feature type="domain" description="Small ribosomal subunit protein uS4 N-terminal" evidence="9">
    <location>
        <begin position="3"/>
        <end position="98"/>
    </location>
</feature>
<reference evidence="10 11" key="1">
    <citation type="journal article" date="2015" name="Microbiome">
        <title>Genomic resolution of linkages in carbon, nitrogen, and sulfur cycling among widespread estuary sediment bacteria.</title>
        <authorList>
            <person name="Baker B.J."/>
            <person name="Lazar C.S."/>
            <person name="Teske A.P."/>
            <person name="Dick G.J."/>
        </authorList>
    </citation>
    <scope>NUCLEOTIDE SEQUENCE [LARGE SCALE GENOMIC DNA]</scope>
    <source>
        <strain evidence="10">DG_78</strain>
    </source>
</reference>
<dbReference type="Gene3D" id="1.10.1050.10">
    <property type="entry name" value="Ribosomal Protein S4 Delta 41, Chain A, domain 1"/>
    <property type="match status" value="1"/>
</dbReference>
<dbReference type="SMART" id="SM01390">
    <property type="entry name" value="Ribosomal_S4"/>
    <property type="match status" value="1"/>
</dbReference>
<dbReference type="PANTHER" id="PTHR11831:SF4">
    <property type="entry name" value="SMALL RIBOSOMAL SUBUNIT PROTEIN US4M"/>
    <property type="match status" value="1"/>
</dbReference>
<dbReference type="InterPro" id="IPR022801">
    <property type="entry name" value="Ribosomal_uS4"/>
</dbReference>
<dbReference type="InterPro" id="IPR005709">
    <property type="entry name" value="Ribosomal_uS4_bac-type"/>
</dbReference>
<evidence type="ECO:0000256" key="2">
    <source>
        <dbReference type="ARBA" id="ARBA00022730"/>
    </source>
</evidence>
<comment type="function">
    <text evidence="7">One of the primary rRNA binding proteins, it binds directly to 16S rRNA where it nucleates assembly of the body of the 30S subunit.</text>
</comment>
<comment type="subunit">
    <text evidence="7">Part of the 30S ribosomal subunit. Contacts protein S5. The interaction surface between S4 and S5 is involved in control of translational fidelity.</text>
</comment>
<keyword evidence="5 7" id="KW-0687">Ribonucleoprotein</keyword>
<dbReference type="GO" id="GO:0003735">
    <property type="term" value="F:structural constituent of ribosome"/>
    <property type="evidence" value="ECO:0007669"/>
    <property type="project" value="InterPro"/>
</dbReference>
<evidence type="ECO:0000313" key="10">
    <source>
        <dbReference type="EMBL" id="KPJ72195.1"/>
    </source>
</evidence>
<keyword evidence="2 7" id="KW-0699">rRNA-binding</keyword>
<dbReference type="CDD" id="cd00165">
    <property type="entry name" value="S4"/>
    <property type="match status" value="1"/>
</dbReference>
<name>A0A0S7YCF2_UNCT6</name>
<dbReference type="PROSITE" id="PS50889">
    <property type="entry name" value="S4"/>
    <property type="match status" value="1"/>
</dbReference>
<gene>
    <name evidence="7" type="primary">rpsD</name>
    <name evidence="10" type="ORF">AMJ52_07075</name>
</gene>
<dbReference type="GO" id="GO:0006412">
    <property type="term" value="P:translation"/>
    <property type="evidence" value="ECO:0007669"/>
    <property type="project" value="UniProtKB-UniRule"/>
</dbReference>
<dbReference type="NCBIfam" id="TIGR01017">
    <property type="entry name" value="rpsD_bact"/>
    <property type="match status" value="1"/>
</dbReference>
<feature type="domain" description="RNA-binding S4" evidence="8">
    <location>
        <begin position="99"/>
        <end position="164"/>
    </location>
</feature>
<dbReference type="GO" id="GO:0015935">
    <property type="term" value="C:small ribosomal subunit"/>
    <property type="evidence" value="ECO:0007669"/>
    <property type="project" value="InterPro"/>
</dbReference>
<dbReference type="FunFam" id="3.10.290.10:FF:000001">
    <property type="entry name" value="30S ribosomal protein S4"/>
    <property type="match status" value="1"/>
</dbReference>
<sequence>MARNVEAKCKVCRREGEKLFLRGSRCYTDKCAFTRRGYPPGVHGKVGRRKLTSYATQLREKQKVKAMYGILERQFRKIFADATKKAGNPGENLLIALERRIDNVIYQLGIASSRNQARQFIRHRNILVDGKIVDIPSYQVKIDQVIKVVDNCMKNPHVKKSLEERDPERIVAWLKLDKDNIAGTVLRLPKREDITLPIQENLIVEFYSK</sequence>
<evidence type="ECO:0000256" key="4">
    <source>
        <dbReference type="ARBA" id="ARBA00022980"/>
    </source>
</evidence>
<accession>A0A0S7YCF2</accession>
<dbReference type="InterPro" id="IPR036986">
    <property type="entry name" value="S4_RNA-bd_sf"/>
</dbReference>
<dbReference type="GO" id="GO:0042274">
    <property type="term" value="P:ribosomal small subunit biogenesis"/>
    <property type="evidence" value="ECO:0007669"/>
    <property type="project" value="TreeGrafter"/>
</dbReference>
<evidence type="ECO:0000256" key="3">
    <source>
        <dbReference type="ARBA" id="ARBA00022884"/>
    </source>
</evidence>
<dbReference type="Gene3D" id="3.10.290.10">
    <property type="entry name" value="RNA-binding S4 domain"/>
    <property type="match status" value="1"/>
</dbReference>
<evidence type="ECO:0000259" key="9">
    <source>
        <dbReference type="SMART" id="SM01390"/>
    </source>
</evidence>
<comment type="similarity">
    <text evidence="1 7">Belongs to the universal ribosomal protein uS4 family.</text>
</comment>
<organism evidence="10 11">
    <name type="scientific">candidate division TA06 bacterium DG_78</name>
    <dbReference type="NCBI Taxonomy" id="1703772"/>
    <lineage>
        <taxon>Bacteria</taxon>
        <taxon>Bacteria division TA06</taxon>
    </lineage>
</organism>
<evidence type="ECO:0000256" key="1">
    <source>
        <dbReference type="ARBA" id="ARBA00007465"/>
    </source>
</evidence>
<dbReference type="HAMAP" id="MF_01306_B">
    <property type="entry name" value="Ribosomal_uS4_B"/>
    <property type="match status" value="1"/>
</dbReference>
<dbReference type="Pfam" id="PF01479">
    <property type="entry name" value="S4"/>
    <property type="match status" value="1"/>
</dbReference>
<dbReference type="GO" id="GO:0019843">
    <property type="term" value="F:rRNA binding"/>
    <property type="evidence" value="ECO:0007669"/>
    <property type="project" value="UniProtKB-UniRule"/>
</dbReference>
<dbReference type="SUPFAM" id="SSF55174">
    <property type="entry name" value="Alpha-L RNA-binding motif"/>
    <property type="match status" value="1"/>
</dbReference>
<dbReference type="PATRIC" id="fig|1703772.3.peg.159"/>
<dbReference type="EMBL" id="LJNI01000091">
    <property type="protein sequence ID" value="KPJ72195.1"/>
    <property type="molecule type" value="Genomic_DNA"/>
</dbReference>